<protein>
    <submittedName>
        <fullName evidence="1">Mobilization protein</fullName>
    </submittedName>
</protein>
<evidence type="ECO:0000313" key="2">
    <source>
        <dbReference type="Proteomes" id="UP000777173"/>
    </source>
</evidence>
<proteinExistence type="predicted"/>
<evidence type="ECO:0000313" key="1">
    <source>
        <dbReference type="EMBL" id="MBV3125742.1"/>
    </source>
</evidence>
<dbReference type="Pfam" id="PF18976">
    <property type="entry name" value="DUF5712"/>
    <property type="match status" value="1"/>
</dbReference>
<dbReference type="Proteomes" id="UP000777173">
    <property type="component" value="Unassembled WGS sequence"/>
</dbReference>
<name>A0AB35CCA6_9BACT</name>
<comment type="caution">
    <text evidence="1">The sequence shown here is derived from an EMBL/GenBank/DDBJ whole genome shotgun (WGS) entry which is preliminary data.</text>
</comment>
<sequence>VYFGRVETERHYRNSDEEVKEGQAKSGDRKPGLQLHVHIIVSRNDVTQTVRLSPLARSKGSFNELNGKKVMVGFEHMEWKSRCADRFISMYGYKATHKYYEDGREHTYHYVPGKNE</sequence>
<feature type="non-terminal residue" evidence="1">
    <location>
        <position position="116"/>
    </location>
</feature>
<reference evidence="1" key="1">
    <citation type="submission" date="2021-06" db="EMBL/GenBank/DDBJ databases">
        <title>Collection of gut derived symbiotic bacterial strains cultured from healthy donors.</title>
        <authorList>
            <person name="Lin H."/>
            <person name="Littmann E."/>
            <person name="Pamer E.G."/>
        </authorList>
    </citation>
    <scope>NUCLEOTIDE SEQUENCE</scope>
    <source>
        <strain evidence="1">MSK.5.10</strain>
    </source>
</reference>
<gene>
    <name evidence="1" type="ORF">KSU80_21625</name>
</gene>
<feature type="non-terminal residue" evidence="1">
    <location>
        <position position="1"/>
    </location>
</feature>
<accession>A0AB35CCA6</accession>
<dbReference type="RefSeq" id="WP_254880677.1">
    <property type="nucleotide sequence ID" value="NZ_JAHOAX010000069.1"/>
</dbReference>
<dbReference type="EMBL" id="JAHOAX010000069">
    <property type="protein sequence ID" value="MBV3125742.1"/>
    <property type="molecule type" value="Genomic_DNA"/>
</dbReference>
<dbReference type="InterPro" id="IPR043766">
    <property type="entry name" value="BfmA-like"/>
</dbReference>
<organism evidence="1 2">
    <name type="scientific">Phocaeicola dorei</name>
    <dbReference type="NCBI Taxonomy" id="357276"/>
    <lineage>
        <taxon>Bacteria</taxon>
        <taxon>Pseudomonadati</taxon>
        <taxon>Bacteroidota</taxon>
        <taxon>Bacteroidia</taxon>
        <taxon>Bacteroidales</taxon>
        <taxon>Bacteroidaceae</taxon>
        <taxon>Phocaeicola</taxon>
    </lineage>
</organism>
<dbReference type="AlphaFoldDB" id="A0AB35CCA6"/>